<sequence length="451" mass="52258">MRLTIVHPCIGRRPGQSYIRTWQMEPLPAATLAGLTPKDVEIRFYDDRMESIPYDEPTDLVALSVETYTAKRAYQIATEYRRRKVPVVMGGFHASLCPEEVTRYAESVVCGEAERIWPQVIDDARHGCLQKLYQQTGRPSLSGLRPNRAIFRGKRYLPIGLVEAGRGCHFKCEFCAVQTVFNSNQTRRPIDEILEEIRTLKNEKKLFFFVDDNITSNLAEAKEFFRALIPLNIRWVSQSSINAAHDDEFLELLVRSGCQGVLIGFESLNPANLRKMNKSFNTMRGGFEQALANLRRHRVRVYGTFVFGYDGDTPESFGETVEFAQRHALYIAAFNHLTPFPGTPLYQRLQAEDRLLYEAWWLDDNYSYNKIPFRPIGMTPEALQKNCLAARRKFYSWPSILKRSCDQVNRDNWFMWRNFYLINGLHRNDVSLRDHYPLGDESWQGQLLLAQ</sequence>
<dbReference type="InterPro" id="IPR051198">
    <property type="entry name" value="BchE-like"/>
</dbReference>
<dbReference type="GO" id="GO:0031419">
    <property type="term" value="F:cobalamin binding"/>
    <property type="evidence" value="ECO:0007669"/>
    <property type="project" value="InterPro"/>
</dbReference>
<dbReference type="GO" id="GO:0005829">
    <property type="term" value="C:cytosol"/>
    <property type="evidence" value="ECO:0007669"/>
    <property type="project" value="TreeGrafter"/>
</dbReference>
<evidence type="ECO:0000259" key="8">
    <source>
        <dbReference type="PROSITE" id="PS51918"/>
    </source>
</evidence>
<gene>
    <name evidence="9" type="ORF">Cflav_PD4548</name>
</gene>
<dbReference type="AlphaFoldDB" id="B9XDZ4"/>
<evidence type="ECO:0000256" key="6">
    <source>
        <dbReference type="ARBA" id="ARBA00023004"/>
    </source>
</evidence>
<dbReference type="InterPro" id="IPR058240">
    <property type="entry name" value="rSAM_sf"/>
</dbReference>
<name>B9XDZ4_PEDPL</name>
<evidence type="ECO:0000256" key="1">
    <source>
        <dbReference type="ARBA" id="ARBA00001966"/>
    </source>
</evidence>
<proteinExistence type="predicted"/>
<dbReference type="InterPro" id="IPR006158">
    <property type="entry name" value="Cobalamin-bd"/>
</dbReference>
<organism evidence="9 10">
    <name type="scientific">Pedosphaera parvula (strain Ellin514)</name>
    <dbReference type="NCBI Taxonomy" id="320771"/>
    <lineage>
        <taxon>Bacteria</taxon>
        <taxon>Pseudomonadati</taxon>
        <taxon>Verrucomicrobiota</taxon>
        <taxon>Pedosphaerae</taxon>
        <taxon>Pedosphaerales</taxon>
        <taxon>Pedosphaeraceae</taxon>
        <taxon>Pedosphaera</taxon>
    </lineage>
</organism>
<evidence type="ECO:0000256" key="3">
    <source>
        <dbReference type="ARBA" id="ARBA00022679"/>
    </source>
</evidence>
<dbReference type="PROSITE" id="PS51918">
    <property type="entry name" value="RADICAL_SAM"/>
    <property type="match status" value="1"/>
</dbReference>
<dbReference type="Proteomes" id="UP000003688">
    <property type="component" value="Unassembled WGS sequence"/>
</dbReference>
<keyword evidence="4" id="KW-0949">S-adenosyl-L-methionine</keyword>
<evidence type="ECO:0000313" key="9">
    <source>
        <dbReference type="EMBL" id="EEF61885.1"/>
    </source>
</evidence>
<keyword evidence="6" id="KW-0408">Iron</keyword>
<dbReference type="SUPFAM" id="SSF102114">
    <property type="entry name" value="Radical SAM enzymes"/>
    <property type="match status" value="1"/>
</dbReference>
<feature type="domain" description="Radical SAM core" evidence="8">
    <location>
        <begin position="154"/>
        <end position="374"/>
    </location>
</feature>
<dbReference type="Gene3D" id="3.80.30.20">
    <property type="entry name" value="tm_1862 like domain"/>
    <property type="match status" value="1"/>
</dbReference>
<dbReference type="SFLD" id="SFLDG01082">
    <property type="entry name" value="B12-binding_domain_containing"/>
    <property type="match status" value="1"/>
</dbReference>
<dbReference type="SMART" id="SM00729">
    <property type="entry name" value="Elp3"/>
    <property type="match status" value="1"/>
</dbReference>
<keyword evidence="5" id="KW-0479">Metal-binding</keyword>
<dbReference type="InterPro" id="IPR006638">
    <property type="entry name" value="Elp3/MiaA/NifB-like_rSAM"/>
</dbReference>
<keyword evidence="10" id="KW-1185">Reference proteome</keyword>
<keyword evidence="3" id="KW-0808">Transferase</keyword>
<keyword evidence="7" id="KW-0411">Iron-sulfur</keyword>
<evidence type="ECO:0000256" key="2">
    <source>
        <dbReference type="ARBA" id="ARBA00022603"/>
    </source>
</evidence>
<comment type="caution">
    <text evidence="9">The sequence shown here is derived from an EMBL/GenBank/DDBJ whole genome shotgun (WGS) entry which is preliminary data.</text>
</comment>
<dbReference type="Pfam" id="PF04055">
    <property type="entry name" value="Radical_SAM"/>
    <property type="match status" value="1"/>
</dbReference>
<dbReference type="InterPro" id="IPR023404">
    <property type="entry name" value="rSAM_horseshoe"/>
</dbReference>
<evidence type="ECO:0000256" key="7">
    <source>
        <dbReference type="ARBA" id="ARBA00023014"/>
    </source>
</evidence>
<dbReference type="InterPro" id="IPR034466">
    <property type="entry name" value="Methyltransferase_Class_B"/>
</dbReference>
<dbReference type="Pfam" id="PF02310">
    <property type="entry name" value="B12-binding"/>
    <property type="match status" value="1"/>
</dbReference>
<accession>B9XDZ4</accession>
<evidence type="ECO:0000256" key="4">
    <source>
        <dbReference type="ARBA" id="ARBA00022691"/>
    </source>
</evidence>
<dbReference type="STRING" id="320771.Cflav_PD4548"/>
<dbReference type="RefSeq" id="WP_007414042.1">
    <property type="nucleotide sequence ID" value="NZ_ABOX02000007.1"/>
</dbReference>
<dbReference type="SFLD" id="SFLDS00029">
    <property type="entry name" value="Radical_SAM"/>
    <property type="match status" value="1"/>
</dbReference>
<dbReference type="SFLD" id="SFLDG01123">
    <property type="entry name" value="methyltransferase_(Class_B)"/>
    <property type="match status" value="1"/>
</dbReference>
<dbReference type="GO" id="GO:0051539">
    <property type="term" value="F:4 iron, 4 sulfur cluster binding"/>
    <property type="evidence" value="ECO:0007669"/>
    <property type="project" value="UniProtKB-KW"/>
</dbReference>
<reference evidence="9 10" key="1">
    <citation type="journal article" date="2011" name="J. Bacteriol.">
        <title>Genome sequence of 'Pedosphaera parvula' Ellin514, an aerobic Verrucomicrobial isolate from pasture soil.</title>
        <authorList>
            <person name="Kant R."/>
            <person name="van Passel M.W."/>
            <person name="Sangwan P."/>
            <person name="Palva A."/>
            <person name="Lucas S."/>
            <person name="Copeland A."/>
            <person name="Lapidus A."/>
            <person name="Glavina Del Rio T."/>
            <person name="Dalin E."/>
            <person name="Tice H."/>
            <person name="Bruce D."/>
            <person name="Goodwin L."/>
            <person name="Pitluck S."/>
            <person name="Chertkov O."/>
            <person name="Larimer F.W."/>
            <person name="Land M.L."/>
            <person name="Hauser L."/>
            <person name="Brettin T.S."/>
            <person name="Detter J.C."/>
            <person name="Han S."/>
            <person name="de Vos W.M."/>
            <person name="Janssen P.H."/>
            <person name="Smidt H."/>
        </authorList>
    </citation>
    <scope>NUCLEOTIDE SEQUENCE [LARGE SCALE GENOMIC DNA]</scope>
    <source>
        <strain evidence="9 10">Ellin514</strain>
    </source>
</reference>
<keyword evidence="2" id="KW-0489">Methyltransferase</keyword>
<comment type="cofactor">
    <cofactor evidence="1">
        <name>[4Fe-4S] cluster</name>
        <dbReference type="ChEBI" id="CHEBI:49883"/>
    </cofactor>
</comment>
<dbReference type="InterPro" id="IPR007197">
    <property type="entry name" value="rSAM"/>
</dbReference>
<dbReference type="Gene3D" id="3.40.50.280">
    <property type="entry name" value="Cobalamin-binding domain"/>
    <property type="match status" value="1"/>
</dbReference>
<dbReference type="PANTHER" id="PTHR43409">
    <property type="entry name" value="ANAEROBIC MAGNESIUM-PROTOPORPHYRIN IX MONOMETHYL ESTER CYCLASE-RELATED"/>
    <property type="match status" value="1"/>
</dbReference>
<evidence type="ECO:0000256" key="5">
    <source>
        <dbReference type="ARBA" id="ARBA00022723"/>
    </source>
</evidence>
<protein>
    <submittedName>
        <fullName evidence="9">Radical SAM domain protein</fullName>
    </submittedName>
</protein>
<dbReference type="GO" id="GO:0003824">
    <property type="term" value="F:catalytic activity"/>
    <property type="evidence" value="ECO:0007669"/>
    <property type="project" value="InterPro"/>
</dbReference>
<dbReference type="PANTHER" id="PTHR43409:SF7">
    <property type="entry name" value="BLL1977 PROTEIN"/>
    <property type="match status" value="1"/>
</dbReference>
<dbReference type="CDD" id="cd01335">
    <property type="entry name" value="Radical_SAM"/>
    <property type="match status" value="1"/>
</dbReference>
<dbReference type="EMBL" id="ABOX02000007">
    <property type="protein sequence ID" value="EEF61885.1"/>
    <property type="molecule type" value="Genomic_DNA"/>
</dbReference>
<dbReference type="GO" id="GO:0046872">
    <property type="term" value="F:metal ion binding"/>
    <property type="evidence" value="ECO:0007669"/>
    <property type="project" value="UniProtKB-KW"/>
</dbReference>
<evidence type="ECO:0000313" key="10">
    <source>
        <dbReference type="Proteomes" id="UP000003688"/>
    </source>
</evidence>